<dbReference type="CDD" id="cd09004">
    <property type="entry name" value="GH43_bXyl-like"/>
    <property type="match status" value="1"/>
</dbReference>
<dbReference type="GO" id="GO:0004553">
    <property type="term" value="F:hydrolase activity, hydrolyzing O-glycosyl compounds"/>
    <property type="evidence" value="ECO:0007669"/>
    <property type="project" value="InterPro"/>
</dbReference>
<dbReference type="Gene3D" id="2.60.40.2340">
    <property type="match status" value="1"/>
</dbReference>
<dbReference type="Gene3D" id="2.115.10.20">
    <property type="entry name" value="Glycosyl hydrolase domain, family 43"/>
    <property type="match status" value="2"/>
</dbReference>
<keyword evidence="11" id="KW-1185">Reference proteome</keyword>
<evidence type="ECO:0000256" key="3">
    <source>
        <dbReference type="ARBA" id="ARBA00022801"/>
    </source>
</evidence>
<dbReference type="RefSeq" id="WP_093952381.1">
    <property type="nucleotide sequence ID" value="NZ_NMUL01000045.1"/>
</dbReference>
<reference evidence="11" key="1">
    <citation type="submission" date="2017-07" db="EMBL/GenBank/DDBJ databases">
        <title>Comparative genome mining reveals phylogenetic distribution patterns of secondary metabolites in Amycolatopsis.</title>
        <authorList>
            <person name="Adamek M."/>
            <person name="Alanjary M."/>
            <person name="Sales-Ortells H."/>
            <person name="Goodfellow M."/>
            <person name="Bull A.T."/>
            <person name="Kalinowski J."/>
            <person name="Ziemert N."/>
        </authorList>
    </citation>
    <scope>NUCLEOTIDE SEQUENCE [LARGE SCALE GENOMIC DNA]</scope>
    <source>
        <strain evidence="11">H5</strain>
    </source>
</reference>
<dbReference type="Gene3D" id="2.60.40.1080">
    <property type="match status" value="1"/>
</dbReference>
<accession>A0A229SS08</accession>
<dbReference type="Gene3D" id="2.60.120.200">
    <property type="match status" value="2"/>
</dbReference>
<dbReference type="PANTHER" id="PTHR43301:SF3">
    <property type="entry name" value="ARABINAN ENDO-1,5-ALPHA-L-ARABINOSIDASE A-RELATED"/>
    <property type="match status" value="1"/>
</dbReference>
<dbReference type="OrthoDB" id="9758923at2"/>
<feature type="active site" description="Proton donor" evidence="5">
    <location>
        <position position="1232"/>
    </location>
</feature>
<evidence type="ECO:0000313" key="10">
    <source>
        <dbReference type="EMBL" id="OXM61653.1"/>
    </source>
</evidence>
<feature type="signal peptide" evidence="8">
    <location>
        <begin position="1"/>
        <end position="39"/>
    </location>
</feature>
<feature type="region of interest" description="Disordered" evidence="7">
    <location>
        <begin position="64"/>
        <end position="86"/>
    </location>
</feature>
<gene>
    <name evidence="10" type="ORF">CF165_37720</name>
</gene>
<dbReference type="InterPro" id="IPR008964">
    <property type="entry name" value="Invasin/intimin_cell_adhesion"/>
</dbReference>
<dbReference type="SUPFAM" id="SSF49373">
    <property type="entry name" value="Invasin/intimin cell-adhesion fragments"/>
    <property type="match status" value="1"/>
</dbReference>
<feature type="chain" id="PRO_5013211980" evidence="8">
    <location>
        <begin position="40"/>
        <end position="1350"/>
    </location>
</feature>
<organism evidence="10 11">
    <name type="scientific">Amycolatopsis vastitatis</name>
    <dbReference type="NCBI Taxonomy" id="1905142"/>
    <lineage>
        <taxon>Bacteria</taxon>
        <taxon>Bacillati</taxon>
        <taxon>Actinomycetota</taxon>
        <taxon>Actinomycetes</taxon>
        <taxon>Pseudonocardiales</taxon>
        <taxon>Pseudonocardiaceae</taxon>
        <taxon>Amycolatopsis</taxon>
    </lineage>
</organism>
<dbReference type="SUPFAM" id="SSF49899">
    <property type="entry name" value="Concanavalin A-like lectins/glucanases"/>
    <property type="match status" value="2"/>
</dbReference>
<feature type="active site" description="Proton acceptor" evidence="5">
    <location>
        <position position="1072"/>
    </location>
</feature>
<evidence type="ECO:0000256" key="8">
    <source>
        <dbReference type="SAM" id="SignalP"/>
    </source>
</evidence>
<keyword evidence="8" id="KW-0732">Signal</keyword>
<evidence type="ECO:0000256" key="2">
    <source>
        <dbReference type="ARBA" id="ARBA00009865"/>
    </source>
</evidence>
<dbReference type="GO" id="GO:0005975">
    <property type="term" value="P:carbohydrate metabolic process"/>
    <property type="evidence" value="ECO:0007669"/>
    <property type="project" value="InterPro"/>
</dbReference>
<dbReference type="Pfam" id="PF04616">
    <property type="entry name" value="Glyco_hydro_43"/>
    <property type="match status" value="1"/>
</dbReference>
<evidence type="ECO:0000256" key="4">
    <source>
        <dbReference type="ARBA" id="ARBA00023295"/>
    </source>
</evidence>
<feature type="domain" description="Atrophied bacterial Ig" evidence="9">
    <location>
        <begin position="265"/>
        <end position="346"/>
    </location>
</feature>
<comment type="caution">
    <text evidence="10">The sequence shown here is derived from an EMBL/GenBank/DDBJ whole genome shotgun (WGS) entry which is preliminary data.</text>
</comment>
<dbReference type="Proteomes" id="UP000215199">
    <property type="component" value="Unassembled WGS sequence"/>
</dbReference>
<evidence type="ECO:0000256" key="7">
    <source>
        <dbReference type="SAM" id="MobiDB-lite"/>
    </source>
</evidence>
<name>A0A229SS08_9PSEU</name>
<dbReference type="PANTHER" id="PTHR43301">
    <property type="entry name" value="ARABINAN ENDO-1,5-ALPHA-L-ARABINOSIDASE"/>
    <property type="match status" value="1"/>
</dbReference>
<dbReference type="InterPro" id="IPR006710">
    <property type="entry name" value="Glyco_hydro_43"/>
</dbReference>
<evidence type="ECO:0000256" key="1">
    <source>
        <dbReference type="ARBA" id="ARBA00004834"/>
    </source>
</evidence>
<dbReference type="SUPFAM" id="SSF75005">
    <property type="entry name" value="Arabinanase/levansucrase/invertase"/>
    <property type="match status" value="3"/>
</dbReference>
<feature type="site" description="Important for catalytic activity, responsible for pKa modulation of the active site Glu and correct orientation of both the proton donor and substrate" evidence="6">
    <location>
        <position position="1184"/>
    </location>
</feature>
<evidence type="ECO:0000256" key="5">
    <source>
        <dbReference type="PIRSR" id="PIRSR606710-1"/>
    </source>
</evidence>
<dbReference type="InterPro" id="IPR046780">
    <property type="entry name" value="aBig_2"/>
</dbReference>
<comment type="pathway">
    <text evidence="1">Glycan metabolism; L-arabinan degradation.</text>
</comment>
<dbReference type="Pfam" id="PF20578">
    <property type="entry name" value="aBig_2"/>
    <property type="match status" value="2"/>
</dbReference>
<comment type="similarity">
    <text evidence="2">Belongs to the glycosyl hydrolase 43 family.</text>
</comment>
<dbReference type="Pfam" id="PF13385">
    <property type="entry name" value="Laminin_G_3"/>
    <property type="match status" value="2"/>
</dbReference>
<feature type="domain" description="Atrophied bacterial Ig" evidence="9">
    <location>
        <begin position="365"/>
        <end position="435"/>
    </location>
</feature>
<evidence type="ECO:0000259" key="9">
    <source>
        <dbReference type="Pfam" id="PF20578"/>
    </source>
</evidence>
<evidence type="ECO:0000313" key="11">
    <source>
        <dbReference type="Proteomes" id="UP000215199"/>
    </source>
</evidence>
<protein>
    <submittedName>
        <fullName evidence="10">Beta-xylosidase</fullName>
    </submittedName>
</protein>
<sequence>MPVRLSATTTSPKFARRPRPLTAILAALAVAAASTTVWATSGHAATLDDGLVVRYDLTGGSGTTVPDASGHGRNATVSGDTTWQGDEGLRLGGTNGHVRLPDNLMRDLADITVSVQVNVATDQGTPYFLWGMGNTDGGGTGNGYLFTTGDEFRGSIASGNWSTEQTTSAGRNLARGSWRTITYALGGGTAVLYEDGIEVARKTGITITPGSIGGGSTTADYLGRSVYTGDKYLKGNVRDFRVYDRAVTADEARALGERTASGRATADAATLDLGDTSAVTDNLTLPRTGAGGSAITWSSSNPAVVSAAGVVTRPAPGTGNATVTLTAAVSYAGQTANRAFTVTVLQDITDRQKVDNALKDIVIPDQDAIRGNITLPVKGARDVTLTWCSQDPRVVTATGEVTRPAAGSRPAKARLTVRATKGHATAERSFTLTVLPLPKKEALEGYMFAYFTGEATQDTEQIHFAASRGNDPLHWDELNGGRPVLRSNYGETGVRDPFIVRSPEGDRFYIVATDLQINDGRGWDQAQRHGSQYLEIWESTDLVTWSNQRHVRVSDDTAGMTWAPEATYDPTIGAYVVYWATSPYAPSDVDHTGSTYPRMMYSTTRDFRTFSKPQVWNDPGAGVIDSTVIKDGDYYYRLTTDGKVIGSCERDIVLERSKNLRAVDLPTTKPRNWELVDDCIRTKLGTDWVEGPTAFKSNDGSKFYAFMDETPHRGYVPFVTDSLAKPNWTIPAEYQLPKSPRHGTVLPLTKAELARLRQGPPPVSADAKGVVADYDLTAAGRGDTVTDVSGNGRDATMHGGVTRSADGLAFAGKDGYVALPNNLMTGLNGITVSAQVWVDPAQQTSYFLWNLGNSTDNVGDGYLFATGDTYRAAIASGNWSTEQNTDSKRALTRGAWHTLTYTLANGTARLYDNGVEVSRVDGVTTKPGDLGAGITTSNYLGRSAYGADKYFQGKMRRFTVWNRGLTAKEVLGTPGNETAVGSVTLDSLKVPAIIDSAKGTIVLPVKPGTDVRRLAPVLQVADGTQVFPHNGSRQDFTGPVGYSVVGAGWTRRTWTVSAVVMNSPVLPGYNADPNIVRFGDTYYIYATTDGFPGWSGTTFDAWSSKDLVTWTRHPKILDLGPDVSWADSRAWAPTITQKNGKYYFYFCADAKIGVAVSDSPTGPFKDALGKPLIAANPGGGQAIDPAVFTDDDGQTYLYWGNGNAYVVPLNADLTSYDPAKVKQLTGLDGFREGLFMTKRAGTYHLTWSIDDTGSENYRVGYATATSPLLDGLVNRGVILEKDPSLGILGTGHHSIVQVPGTDDWYIAYHRFAIPGGDGTHREVTIDRLRFNPDGTIAKVVPTLGSVRPLR</sequence>
<dbReference type="EMBL" id="NMUL01000045">
    <property type="protein sequence ID" value="OXM61653.1"/>
    <property type="molecule type" value="Genomic_DNA"/>
</dbReference>
<keyword evidence="3" id="KW-0378">Hydrolase</keyword>
<evidence type="ECO:0000256" key="6">
    <source>
        <dbReference type="PIRSR" id="PIRSR606710-2"/>
    </source>
</evidence>
<dbReference type="InterPro" id="IPR013320">
    <property type="entry name" value="ConA-like_dom_sf"/>
</dbReference>
<keyword evidence="4" id="KW-0326">Glycosidase</keyword>
<dbReference type="InterPro" id="IPR050727">
    <property type="entry name" value="GH43_arabinanases"/>
</dbReference>
<dbReference type="CDD" id="cd08983">
    <property type="entry name" value="GH43_Bt3655-like"/>
    <property type="match status" value="1"/>
</dbReference>
<proteinExistence type="inferred from homology"/>
<feature type="compositionally biased region" description="Polar residues" evidence="7">
    <location>
        <begin position="75"/>
        <end position="84"/>
    </location>
</feature>
<dbReference type="InterPro" id="IPR023296">
    <property type="entry name" value="Glyco_hydro_beta-prop_sf"/>
</dbReference>